<protein>
    <submittedName>
        <fullName evidence="1">Uncharacterized protein</fullName>
    </submittedName>
</protein>
<accession>A0AAV9TZN4</accession>
<comment type="caution">
    <text evidence="1">The sequence shown here is derived from an EMBL/GenBank/DDBJ whole genome shotgun (WGS) entry which is preliminary data.</text>
</comment>
<dbReference type="Proteomes" id="UP001375240">
    <property type="component" value="Unassembled WGS sequence"/>
</dbReference>
<evidence type="ECO:0000313" key="1">
    <source>
        <dbReference type="EMBL" id="KAK6330396.1"/>
    </source>
</evidence>
<gene>
    <name evidence="1" type="ORF">TWF696_003493</name>
</gene>
<dbReference type="EMBL" id="JAVHNQ010000018">
    <property type="protein sequence ID" value="KAK6330396.1"/>
    <property type="molecule type" value="Genomic_DNA"/>
</dbReference>
<sequence>MADRPPKEEVVVTEEFDYEQYAIVPRIEGPVGGFEAFFERVELEELVHKREERIEKAKNVMLCKGCTVA</sequence>
<evidence type="ECO:0000313" key="2">
    <source>
        <dbReference type="Proteomes" id="UP001375240"/>
    </source>
</evidence>
<proteinExistence type="predicted"/>
<keyword evidence="2" id="KW-1185">Reference proteome</keyword>
<reference evidence="1 2" key="1">
    <citation type="submission" date="2019-10" db="EMBL/GenBank/DDBJ databases">
        <authorList>
            <person name="Palmer J.M."/>
        </authorList>
    </citation>
    <scope>NUCLEOTIDE SEQUENCE [LARGE SCALE GENOMIC DNA]</scope>
    <source>
        <strain evidence="1 2">TWF696</strain>
    </source>
</reference>
<dbReference type="AlphaFoldDB" id="A0AAV9TZN4"/>
<organism evidence="1 2">
    <name type="scientific">Orbilia brochopaga</name>
    <dbReference type="NCBI Taxonomy" id="3140254"/>
    <lineage>
        <taxon>Eukaryota</taxon>
        <taxon>Fungi</taxon>
        <taxon>Dikarya</taxon>
        <taxon>Ascomycota</taxon>
        <taxon>Pezizomycotina</taxon>
        <taxon>Orbiliomycetes</taxon>
        <taxon>Orbiliales</taxon>
        <taxon>Orbiliaceae</taxon>
        <taxon>Orbilia</taxon>
    </lineage>
</organism>
<name>A0AAV9TZN4_9PEZI</name>